<protein>
    <recommendedName>
        <fullName evidence="4">Integral membrane protein</fullName>
    </recommendedName>
</protein>
<dbReference type="RefSeq" id="WP_015883991.1">
    <property type="nucleotide sequence ID" value="NC_012669.1"/>
</dbReference>
<dbReference type="EMBL" id="CP001618">
    <property type="protein sequence ID" value="ACQ81754.1"/>
    <property type="molecule type" value="Genomic_DNA"/>
</dbReference>
<keyword evidence="3" id="KW-1185">Reference proteome</keyword>
<evidence type="ECO:0008006" key="4">
    <source>
        <dbReference type="Google" id="ProtNLM"/>
    </source>
</evidence>
<accession>C5C2R0</accession>
<dbReference type="HOGENOM" id="CLU_106273_0_0_11"/>
<reference evidence="2 3" key="1">
    <citation type="journal article" date="2009" name="Stand. Genomic Sci.">
        <title>Complete genome sequence of Beutenbergia cavernae type strain (HKI 0122).</title>
        <authorList>
            <person name="Land M."/>
            <person name="Pukall R."/>
            <person name="Abt B."/>
            <person name="Goker M."/>
            <person name="Rohde M."/>
            <person name="Glavina Del Rio T."/>
            <person name="Tice H."/>
            <person name="Copeland A."/>
            <person name="Cheng J.F."/>
            <person name="Lucas S."/>
            <person name="Chen F."/>
            <person name="Nolan M."/>
            <person name="Bruce D."/>
            <person name="Goodwin L."/>
            <person name="Pitluck S."/>
            <person name="Ivanova N."/>
            <person name="Mavromatis K."/>
            <person name="Ovchinnikova G."/>
            <person name="Pati A."/>
            <person name="Chen A."/>
            <person name="Palaniappan K."/>
            <person name="Hauser L."/>
            <person name="Chang Y.J."/>
            <person name="Jefferies C.C."/>
            <person name="Saunders E."/>
            <person name="Brettin T."/>
            <person name="Detter J.C."/>
            <person name="Han C."/>
            <person name="Chain P."/>
            <person name="Bristow J."/>
            <person name="Eisen J.A."/>
            <person name="Markowitz V."/>
            <person name="Hugenholtz P."/>
            <person name="Kyrpides N.C."/>
            <person name="Klenk H.P."/>
            <person name="Lapidus A."/>
        </authorList>
    </citation>
    <scope>NUCLEOTIDE SEQUENCE [LARGE SCALE GENOMIC DNA]</scope>
    <source>
        <strain evidence="3">ATCC BAA-8 / DSM 12333 / NBRC 16432</strain>
    </source>
</reference>
<dbReference type="eggNOG" id="ENOG5032SHV">
    <property type="taxonomic scope" value="Bacteria"/>
</dbReference>
<keyword evidence="1" id="KW-0472">Membrane</keyword>
<gene>
    <name evidence="2" type="ordered locus">Bcav_3512</name>
</gene>
<evidence type="ECO:0000313" key="2">
    <source>
        <dbReference type="EMBL" id="ACQ81754.1"/>
    </source>
</evidence>
<sequence>MANDSPIQPTIGELVGKLTSQLSTLVRDELQLAQAQLAEKGKRLGAGAGAFAFAGVLAFFAVGVLIAAAVLGLAEAVPAWLAALIVGVALLLLAGAVAFVGKVLIDKSKAFKPDPVSGLKSDVSALKDGLSS</sequence>
<dbReference type="GO" id="GO:0008324">
    <property type="term" value="F:monoatomic cation transmembrane transporter activity"/>
    <property type="evidence" value="ECO:0007669"/>
    <property type="project" value="InterPro"/>
</dbReference>
<dbReference type="AlphaFoldDB" id="C5C2R0"/>
<feature type="transmembrane region" description="Helical" evidence="1">
    <location>
        <begin position="50"/>
        <end position="74"/>
    </location>
</feature>
<dbReference type="KEGG" id="bcv:Bcav_3512"/>
<evidence type="ECO:0000256" key="1">
    <source>
        <dbReference type="SAM" id="Phobius"/>
    </source>
</evidence>
<name>C5C2R0_BEUC1</name>
<dbReference type="InterPro" id="IPR009937">
    <property type="entry name" value="Phage_holin_3_6"/>
</dbReference>
<dbReference type="SUPFAM" id="SSF161093">
    <property type="entry name" value="MgtE membrane domain-like"/>
    <property type="match status" value="1"/>
</dbReference>
<evidence type="ECO:0000313" key="3">
    <source>
        <dbReference type="Proteomes" id="UP000007962"/>
    </source>
</evidence>
<dbReference type="OrthoDB" id="5147636at2"/>
<feature type="transmembrane region" description="Helical" evidence="1">
    <location>
        <begin position="80"/>
        <end position="105"/>
    </location>
</feature>
<keyword evidence="1" id="KW-1133">Transmembrane helix</keyword>
<proteinExistence type="predicted"/>
<dbReference type="Pfam" id="PF07332">
    <property type="entry name" value="Phage_holin_3_6"/>
    <property type="match status" value="1"/>
</dbReference>
<dbReference type="Proteomes" id="UP000007962">
    <property type="component" value="Chromosome"/>
</dbReference>
<keyword evidence="1" id="KW-0812">Transmembrane</keyword>
<dbReference type="STRING" id="471853.Bcav_3512"/>
<dbReference type="InterPro" id="IPR036739">
    <property type="entry name" value="SLC41_membr_dom_sf"/>
</dbReference>
<organism evidence="2 3">
    <name type="scientific">Beutenbergia cavernae (strain ATCC BAA-8 / DSM 12333 / CCUG 43141 / JCM 11478 / NBRC 16432 / NCIMB 13614 / HKI 0122)</name>
    <dbReference type="NCBI Taxonomy" id="471853"/>
    <lineage>
        <taxon>Bacteria</taxon>
        <taxon>Bacillati</taxon>
        <taxon>Actinomycetota</taxon>
        <taxon>Actinomycetes</taxon>
        <taxon>Micrococcales</taxon>
        <taxon>Beutenbergiaceae</taxon>
        <taxon>Beutenbergia</taxon>
    </lineage>
</organism>
<dbReference type="Gene3D" id="1.10.357.20">
    <property type="entry name" value="SLC41 divalent cation transporters, integral membrane domain"/>
    <property type="match status" value="1"/>
</dbReference>